<dbReference type="EMBL" id="WBSL01000001">
    <property type="protein sequence ID" value="MPY65971.1"/>
    <property type="molecule type" value="Genomic_DNA"/>
</dbReference>
<proteinExistence type="predicted"/>
<reference evidence="2 3" key="1">
    <citation type="submission" date="2019-10" db="EMBL/GenBank/DDBJ databases">
        <title>Deinococcus sp. isolated from soil.</title>
        <authorList>
            <person name="Li Y."/>
            <person name="Wang J."/>
        </authorList>
    </citation>
    <scope>NUCLEOTIDE SEQUENCE [LARGE SCALE GENOMIC DNA]</scope>
    <source>
        <strain evidence="2 3">SDU3-2</strain>
    </source>
</reference>
<accession>A0A7X1NUB4</accession>
<sequence>MTHRLASTLFFMLLASSAHAQSGPNSSLVSAQFTPDAVIVTDRTAVNEFAGALREAAALAGGTCQKSEYVVWPESRDNLAEQFQDGLGALGYTLTLLDETDDKDGYVAAFRLAGTGKTPLAGLWADDGDGVVLGWCTLSAGAAAPRTSPAAPAPRPAAAPVPTPQVSAIQSGKYGCTETQPRLVNGSWQFEFQSRGVVQLQADGRYVDPFGVAGRYGLNAARTVATFSGGALGGGTATPIEGEVGRLRVVIPTASGERRWTCGRM</sequence>
<feature type="signal peptide" evidence="1">
    <location>
        <begin position="1"/>
        <end position="20"/>
    </location>
</feature>
<gene>
    <name evidence="2" type="ORF">F8S09_04570</name>
</gene>
<protein>
    <submittedName>
        <fullName evidence="2">Uncharacterized protein</fullName>
    </submittedName>
</protein>
<dbReference type="RefSeq" id="WP_152869280.1">
    <property type="nucleotide sequence ID" value="NZ_WBSL01000001.1"/>
</dbReference>
<dbReference type="AlphaFoldDB" id="A0A7X1NUB4"/>
<keyword evidence="3" id="KW-1185">Reference proteome</keyword>
<evidence type="ECO:0000313" key="3">
    <source>
        <dbReference type="Proteomes" id="UP000484842"/>
    </source>
</evidence>
<organism evidence="2 3">
    <name type="scientific">Deinococcus terrestris</name>
    <dbReference type="NCBI Taxonomy" id="2651870"/>
    <lineage>
        <taxon>Bacteria</taxon>
        <taxon>Thermotogati</taxon>
        <taxon>Deinococcota</taxon>
        <taxon>Deinococci</taxon>
        <taxon>Deinococcales</taxon>
        <taxon>Deinococcaceae</taxon>
        <taxon>Deinococcus</taxon>
    </lineage>
</organism>
<dbReference type="Proteomes" id="UP000484842">
    <property type="component" value="Unassembled WGS sequence"/>
</dbReference>
<name>A0A7X1NUB4_9DEIO</name>
<keyword evidence="1" id="KW-0732">Signal</keyword>
<evidence type="ECO:0000313" key="2">
    <source>
        <dbReference type="EMBL" id="MPY65971.1"/>
    </source>
</evidence>
<evidence type="ECO:0000256" key="1">
    <source>
        <dbReference type="SAM" id="SignalP"/>
    </source>
</evidence>
<feature type="chain" id="PRO_5030677881" evidence="1">
    <location>
        <begin position="21"/>
        <end position="265"/>
    </location>
</feature>
<comment type="caution">
    <text evidence="2">The sequence shown here is derived from an EMBL/GenBank/DDBJ whole genome shotgun (WGS) entry which is preliminary data.</text>
</comment>